<feature type="transmembrane region" description="Helical" evidence="7">
    <location>
        <begin position="24"/>
        <end position="44"/>
    </location>
</feature>
<dbReference type="RefSeq" id="WP_188664222.1">
    <property type="nucleotide sequence ID" value="NZ_BMHV01000012.1"/>
</dbReference>
<comment type="similarity">
    <text evidence="4">Belongs to the methyl-accepting chemotaxis (MCP) protein family.</text>
</comment>
<keyword evidence="12" id="KW-1185">Reference proteome</keyword>
<comment type="caution">
    <text evidence="11">The sequence shown here is derived from an EMBL/GenBank/DDBJ whole genome shotgun (WGS) entry which is preliminary data.</text>
</comment>
<protein>
    <recommendedName>
        <fullName evidence="13">Chemotaxis protein</fullName>
    </recommendedName>
</protein>
<dbReference type="SMART" id="SM00304">
    <property type="entry name" value="HAMP"/>
    <property type="match status" value="1"/>
</dbReference>
<keyword evidence="7" id="KW-0812">Transmembrane</keyword>
<dbReference type="AlphaFoldDB" id="A0A917FBH2"/>
<sequence>MTTTIDSIEQETSSQTKRGLGTKIILLGILPVLFMAALNLGVSFKTGNLFENTLDSLNQKAENADNLMEGSISVQRSLTKVRNSFAALTNFHQRSILQRDKVAVFKTREMRTSMENVFVQLQQDVSALEKAIQPSIDAHETPAKRELAQKRLNYLLRTADNLPRLFKLFAESNERSLVFLGNQRADQAASNFIYEEVSRQLVIQNTLDHSAAILTELLLDTKIQANKDRIDAKQNAIDELNTTEKLNYVILAVVSAVLILLTIIFATKKISSPLVNMVQAMARLSKGELDVDIPENQKDEIGDMASALGVFKQNLIDTQRMSEERAQERERLATEQREQRDALASEFENKVGEVVNSVASSSTQLQATARDMSEIAATNQQRATSATNAANNATTNVHTVSSAAEELSNSINEIARQVSESSTMAAQAATQAETTNVTMRDLADAANKIGEVISLITDIAEQTNLLALNATIEAARAGEAGKGFAVVASEVKNLANQTARATDEISQQITTIQGTTQNAVDAIDEVSKMIDHMNEVSSAIAAAVEQQGAATQEIASNVEQAAHSTQDASNDMAEVSQSAERNGQAAKDVLDAAEALSSQSTVLREQVDNFLDQIRKG</sequence>
<keyword evidence="7" id="KW-1133">Transmembrane helix</keyword>
<dbReference type="SUPFAM" id="SSF58104">
    <property type="entry name" value="Methyl-accepting chemotaxis protein (MCP) signaling domain"/>
    <property type="match status" value="1"/>
</dbReference>
<organism evidence="11 12">
    <name type="scientific">Terasakiella brassicae</name>
    <dbReference type="NCBI Taxonomy" id="1634917"/>
    <lineage>
        <taxon>Bacteria</taxon>
        <taxon>Pseudomonadati</taxon>
        <taxon>Pseudomonadota</taxon>
        <taxon>Alphaproteobacteria</taxon>
        <taxon>Rhodospirillales</taxon>
        <taxon>Terasakiellaceae</taxon>
        <taxon>Terasakiella</taxon>
    </lineage>
</organism>
<evidence type="ECO:0000256" key="5">
    <source>
        <dbReference type="PROSITE-ProRule" id="PRU00284"/>
    </source>
</evidence>
<dbReference type="GO" id="GO:0005886">
    <property type="term" value="C:plasma membrane"/>
    <property type="evidence" value="ECO:0007669"/>
    <property type="project" value="UniProtKB-SubCell"/>
</dbReference>
<feature type="domain" description="HAMP" evidence="10">
    <location>
        <begin position="268"/>
        <end position="320"/>
    </location>
</feature>
<dbReference type="PANTHER" id="PTHR32089">
    <property type="entry name" value="METHYL-ACCEPTING CHEMOTAXIS PROTEIN MCPB"/>
    <property type="match status" value="1"/>
</dbReference>
<keyword evidence="7" id="KW-0472">Membrane</keyword>
<evidence type="ECO:0000256" key="6">
    <source>
        <dbReference type="SAM" id="MobiDB-lite"/>
    </source>
</evidence>
<dbReference type="PROSITE" id="PS50885">
    <property type="entry name" value="HAMP"/>
    <property type="match status" value="1"/>
</dbReference>
<keyword evidence="2" id="KW-0997">Cell inner membrane</keyword>
<accession>A0A917FBH2</accession>
<dbReference type="Pfam" id="PF00015">
    <property type="entry name" value="MCPsignal"/>
    <property type="match status" value="1"/>
</dbReference>
<evidence type="ECO:0000259" key="10">
    <source>
        <dbReference type="PROSITE" id="PS50885"/>
    </source>
</evidence>
<proteinExistence type="inferred from homology"/>
<evidence type="ECO:0000259" key="8">
    <source>
        <dbReference type="PROSITE" id="PS50111"/>
    </source>
</evidence>
<dbReference type="InterPro" id="IPR000727">
    <property type="entry name" value="T_SNARE_dom"/>
</dbReference>
<evidence type="ECO:0000256" key="3">
    <source>
        <dbReference type="ARBA" id="ARBA00023224"/>
    </source>
</evidence>
<feature type="domain" description="Methyl-accepting transducer" evidence="8">
    <location>
        <begin position="336"/>
        <end position="597"/>
    </location>
</feature>
<comment type="subcellular location">
    <subcellularLocation>
        <location evidence="1">Cell inner membrane</location>
        <topology evidence="1">Multi-pass membrane protein</topology>
    </subcellularLocation>
</comment>
<evidence type="ECO:0000313" key="11">
    <source>
        <dbReference type="EMBL" id="GGF65042.1"/>
    </source>
</evidence>
<dbReference type="InterPro" id="IPR003660">
    <property type="entry name" value="HAMP_dom"/>
</dbReference>
<dbReference type="CDD" id="cd06225">
    <property type="entry name" value="HAMP"/>
    <property type="match status" value="1"/>
</dbReference>
<dbReference type="PROSITE" id="PS50192">
    <property type="entry name" value="T_SNARE"/>
    <property type="match status" value="1"/>
</dbReference>
<dbReference type="Pfam" id="PF00672">
    <property type="entry name" value="HAMP"/>
    <property type="match status" value="1"/>
</dbReference>
<reference evidence="11" key="2">
    <citation type="submission" date="2020-09" db="EMBL/GenBank/DDBJ databases">
        <authorList>
            <person name="Sun Q."/>
            <person name="Zhou Y."/>
        </authorList>
    </citation>
    <scope>NUCLEOTIDE SEQUENCE</scope>
    <source>
        <strain evidence="11">CGMCC 1.15254</strain>
    </source>
</reference>
<dbReference type="SMART" id="SM00283">
    <property type="entry name" value="MA"/>
    <property type="match status" value="1"/>
</dbReference>
<feature type="region of interest" description="Disordered" evidence="6">
    <location>
        <begin position="562"/>
        <end position="586"/>
    </location>
</feature>
<dbReference type="PANTHER" id="PTHR32089:SF112">
    <property type="entry name" value="LYSOZYME-LIKE PROTEIN-RELATED"/>
    <property type="match status" value="1"/>
</dbReference>
<feature type="compositionally biased region" description="Polar residues" evidence="6">
    <location>
        <begin position="562"/>
        <end position="581"/>
    </location>
</feature>
<keyword evidence="2" id="KW-1003">Cell membrane</keyword>
<keyword evidence="3 5" id="KW-0807">Transducer</keyword>
<gene>
    <name evidence="11" type="ORF">GCM10011332_18940</name>
</gene>
<reference evidence="11" key="1">
    <citation type="journal article" date="2014" name="Int. J. Syst. Evol. Microbiol.">
        <title>Complete genome sequence of Corynebacterium casei LMG S-19264T (=DSM 44701T), isolated from a smear-ripened cheese.</title>
        <authorList>
            <consortium name="US DOE Joint Genome Institute (JGI-PGF)"/>
            <person name="Walter F."/>
            <person name="Albersmeier A."/>
            <person name="Kalinowski J."/>
            <person name="Ruckert C."/>
        </authorList>
    </citation>
    <scope>NUCLEOTIDE SEQUENCE</scope>
    <source>
        <strain evidence="11">CGMCC 1.15254</strain>
    </source>
</reference>
<dbReference type="GO" id="GO:0007165">
    <property type="term" value="P:signal transduction"/>
    <property type="evidence" value="ECO:0007669"/>
    <property type="project" value="UniProtKB-KW"/>
</dbReference>
<dbReference type="PROSITE" id="PS50111">
    <property type="entry name" value="CHEMOTAXIS_TRANSDUC_2"/>
    <property type="match status" value="1"/>
</dbReference>
<evidence type="ECO:0008006" key="13">
    <source>
        <dbReference type="Google" id="ProtNLM"/>
    </source>
</evidence>
<evidence type="ECO:0000256" key="4">
    <source>
        <dbReference type="ARBA" id="ARBA00029447"/>
    </source>
</evidence>
<name>A0A917FBH2_9PROT</name>
<evidence type="ECO:0000256" key="7">
    <source>
        <dbReference type="SAM" id="Phobius"/>
    </source>
</evidence>
<evidence type="ECO:0000313" key="12">
    <source>
        <dbReference type="Proteomes" id="UP000632498"/>
    </source>
</evidence>
<feature type="domain" description="T-SNARE coiled-coil homology" evidence="9">
    <location>
        <begin position="513"/>
        <end position="575"/>
    </location>
</feature>
<dbReference type="InterPro" id="IPR004089">
    <property type="entry name" value="MCPsignal_dom"/>
</dbReference>
<dbReference type="Gene3D" id="6.10.340.10">
    <property type="match status" value="1"/>
</dbReference>
<dbReference type="Proteomes" id="UP000632498">
    <property type="component" value="Unassembled WGS sequence"/>
</dbReference>
<dbReference type="EMBL" id="BMHV01000012">
    <property type="protein sequence ID" value="GGF65042.1"/>
    <property type="molecule type" value="Genomic_DNA"/>
</dbReference>
<dbReference type="Gene3D" id="1.10.287.950">
    <property type="entry name" value="Methyl-accepting chemotaxis protein"/>
    <property type="match status" value="1"/>
</dbReference>
<evidence type="ECO:0000256" key="1">
    <source>
        <dbReference type="ARBA" id="ARBA00004429"/>
    </source>
</evidence>
<feature type="transmembrane region" description="Helical" evidence="7">
    <location>
        <begin position="248"/>
        <end position="267"/>
    </location>
</feature>
<evidence type="ECO:0000256" key="2">
    <source>
        <dbReference type="ARBA" id="ARBA00022519"/>
    </source>
</evidence>
<evidence type="ECO:0000259" key="9">
    <source>
        <dbReference type="PROSITE" id="PS50192"/>
    </source>
</evidence>